<protein>
    <submittedName>
        <fullName evidence="2">Uncharacterized protein</fullName>
    </submittedName>
</protein>
<dbReference type="Proteomes" id="UP000077266">
    <property type="component" value="Unassembled WGS sequence"/>
</dbReference>
<feature type="transmembrane region" description="Helical" evidence="1">
    <location>
        <begin position="245"/>
        <end position="267"/>
    </location>
</feature>
<keyword evidence="1" id="KW-1133">Transmembrane helix</keyword>
<gene>
    <name evidence="2" type="ORF">EXIGLDRAFT_123358</name>
</gene>
<reference evidence="2 3" key="1">
    <citation type="journal article" date="2016" name="Mol. Biol. Evol.">
        <title>Comparative Genomics of Early-Diverging Mushroom-Forming Fungi Provides Insights into the Origins of Lignocellulose Decay Capabilities.</title>
        <authorList>
            <person name="Nagy L.G."/>
            <person name="Riley R."/>
            <person name="Tritt A."/>
            <person name="Adam C."/>
            <person name="Daum C."/>
            <person name="Floudas D."/>
            <person name="Sun H."/>
            <person name="Yadav J.S."/>
            <person name="Pangilinan J."/>
            <person name="Larsson K.H."/>
            <person name="Matsuura K."/>
            <person name="Barry K."/>
            <person name="Labutti K."/>
            <person name="Kuo R."/>
            <person name="Ohm R.A."/>
            <person name="Bhattacharya S.S."/>
            <person name="Shirouzu T."/>
            <person name="Yoshinaga Y."/>
            <person name="Martin F.M."/>
            <person name="Grigoriev I.V."/>
            <person name="Hibbett D.S."/>
        </authorList>
    </citation>
    <scope>NUCLEOTIDE SEQUENCE [LARGE SCALE GENOMIC DNA]</scope>
    <source>
        <strain evidence="2 3">HHB12029</strain>
    </source>
</reference>
<organism evidence="2 3">
    <name type="scientific">Exidia glandulosa HHB12029</name>
    <dbReference type="NCBI Taxonomy" id="1314781"/>
    <lineage>
        <taxon>Eukaryota</taxon>
        <taxon>Fungi</taxon>
        <taxon>Dikarya</taxon>
        <taxon>Basidiomycota</taxon>
        <taxon>Agaricomycotina</taxon>
        <taxon>Agaricomycetes</taxon>
        <taxon>Auriculariales</taxon>
        <taxon>Exidiaceae</taxon>
        <taxon>Exidia</taxon>
    </lineage>
</organism>
<sequence>MREATHTSACERAYATRLVHFEHSNVCTMRLPSLHQALNGSRLTPPPARARDSVLDPPQFLIAPLVSQDDAAGATKSSTGPRTHRLPYSLCGPLHSRTSAHRPFGIVYLHLRLEGCPPRIHCTVPELLRTPRRLCGRGDEGRLAPPPSNRARECSGAGTRACLTPYAHSLQGRASRHTNQSPVTYPPRAIGRLARASMPTLSTRRVLVTTLALLLVSAHALPLYSPSPSPRTQVVLQKRYGAKSTVMSIFGALLAFALILVTLLYYARAHDDTLDEPPPRRKFAATFLFRGSKRDEVELERFGLVTQSEFRRSAAYAEEQAKAKENMNRDAVGNLSLESGAVTVEREASRVRRWFGTWAKFHAYLG</sequence>
<keyword evidence="3" id="KW-1185">Reference proteome</keyword>
<dbReference type="InParanoid" id="A0A165NJQ8"/>
<feature type="transmembrane region" description="Helical" evidence="1">
    <location>
        <begin position="206"/>
        <end position="225"/>
    </location>
</feature>
<accession>A0A165NJQ8</accession>
<proteinExistence type="predicted"/>
<dbReference type="AlphaFoldDB" id="A0A165NJQ8"/>
<keyword evidence="1" id="KW-0812">Transmembrane</keyword>
<evidence type="ECO:0000313" key="2">
    <source>
        <dbReference type="EMBL" id="KZW00839.1"/>
    </source>
</evidence>
<keyword evidence="1" id="KW-0472">Membrane</keyword>
<evidence type="ECO:0000313" key="3">
    <source>
        <dbReference type="Proteomes" id="UP000077266"/>
    </source>
</evidence>
<dbReference type="EMBL" id="KV425898">
    <property type="protein sequence ID" value="KZW00839.1"/>
    <property type="molecule type" value="Genomic_DNA"/>
</dbReference>
<name>A0A165NJQ8_EXIGL</name>
<evidence type="ECO:0000256" key="1">
    <source>
        <dbReference type="SAM" id="Phobius"/>
    </source>
</evidence>